<dbReference type="OMA" id="RDSWENT"/>
<evidence type="ECO:0000313" key="2">
    <source>
        <dbReference type="Proteomes" id="UP000030686"/>
    </source>
</evidence>
<accession>W6PVI8</accession>
<name>W6PVI8_PENRF</name>
<dbReference type="OrthoDB" id="2364174at2759"/>
<proteinExistence type="predicted"/>
<dbReference type="Proteomes" id="UP000030686">
    <property type="component" value="Unassembled WGS sequence"/>
</dbReference>
<gene>
    <name evidence="1" type="ORF">PROQFM164_S01g001587</name>
</gene>
<evidence type="ECO:0000313" key="1">
    <source>
        <dbReference type="EMBL" id="CDM27776.1"/>
    </source>
</evidence>
<protein>
    <submittedName>
        <fullName evidence="1">Genomic scaffold, ProqFM164S01</fullName>
    </submittedName>
</protein>
<sequence>MSLPPAEKLPLALRKNIRDTYESAKETIEANISKSLSVPWTIEVNPLALYPYADSSYAKDDMGAMIVEYFNSAASHLNNVDEFAKTEINKLAPNHVLSLEVDSTLDLKYNGVNFNDGNLRIVVTPKGLGVNIDSALESDNMKLGLNEAAAKAGGQDDISYIARDNIGKKYDPVITNVKNRLEQLFGQPFELLPNFEDNFAKVKKESQVPGTKLPDSWETNFGATALEYFESLATHLDWNNFGKDDLLKEGFLESVDKGKVALRVVDKLEGSSNYNEAKIEDGVLYLQTKADTWGVNTNQASQKIVDLL</sequence>
<reference evidence="1" key="1">
    <citation type="journal article" date="2014" name="Nat. Commun.">
        <title>Multiple recent horizontal transfers of a large genomic region in cheese making fungi.</title>
        <authorList>
            <person name="Cheeseman K."/>
            <person name="Ropars J."/>
            <person name="Renault P."/>
            <person name="Dupont J."/>
            <person name="Gouzy J."/>
            <person name="Branca A."/>
            <person name="Abraham A.L."/>
            <person name="Ceppi M."/>
            <person name="Conseiller E."/>
            <person name="Debuchy R."/>
            <person name="Malagnac F."/>
            <person name="Goarin A."/>
            <person name="Silar P."/>
            <person name="Lacoste S."/>
            <person name="Sallet E."/>
            <person name="Bensimon A."/>
            <person name="Giraud T."/>
            <person name="Brygoo Y."/>
        </authorList>
    </citation>
    <scope>NUCLEOTIDE SEQUENCE [LARGE SCALE GENOMIC DNA]</scope>
    <source>
        <strain evidence="1">FM164</strain>
    </source>
</reference>
<dbReference type="EMBL" id="HG792015">
    <property type="protein sequence ID" value="CDM27776.1"/>
    <property type="molecule type" value="Genomic_DNA"/>
</dbReference>
<dbReference type="AlphaFoldDB" id="W6PVI8"/>
<organism evidence="1 2">
    <name type="scientific">Penicillium roqueforti (strain FM164)</name>
    <dbReference type="NCBI Taxonomy" id="1365484"/>
    <lineage>
        <taxon>Eukaryota</taxon>
        <taxon>Fungi</taxon>
        <taxon>Dikarya</taxon>
        <taxon>Ascomycota</taxon>
        <taxon>Pezizomycotina</taxon>
        <taxon>Eurotiomycetes</taxon>
        <taxon>Eurotiomycetidae</taxon>
        <taxon>Eurotiales</taxon>
        <taxon>Aspergillaceae</taxon>
        <taxon>Penicillium</taxon>
    </lineage>
</organism>
<keyword evidence="2" id="KW-1185">Reference proteome</keyword>